<name>A0ABR3F4P6_9AGAR</name>
<evidence type="ECO:0000256" key="1">
    <source>
        <dbReference type="SAM" id="MobiDB-lite"/>
    </source>
</evidence>
<comment type="caution">
    <text evidence="2">The sequence shown here is derived from an EMBL/GenBank/DDBJ whole genome shotgun (WGS) entry which is preliminary data.</text>
</comment>
<feature type="compositionally biased region" description="Pro residues" evidence="1">
    <location>
        <begin position="1"/>
        <end position="13"/>
    </location>
</feature>
<feature type="compositionally biased region" description="Pro residues" evidence="1">
    <location>
        <begin position="211"/>
        <end position="220"/>
    </location>
</feature>
<accession>A0ABR3F4P6</accession>
<feature type="compositionally biased region" description="Basic and acidic residues" evidence="1">
    <location>
        <begin position="130"/>
        <end position="142"/>
    </location>
</feature>
<feature type="compositionally biased region" description="Polar residues" evidence="1">
    <location>
        <begin position="198"/>
        <end position="207"/>
    </location>
</feature>
<evidence type="ECO:0000313" key="3">
    <source>
        <dbReference type="Proteomes" id="UP001465976"/>
    </source>
</evidence>
<gene>
    <name evidence="2" type="ORF">V5O48_011887</name>
</gene>
<reference evidence="2 3" key="1">
    <citation type="submission" date="2024-02" db="EMBL/GenBank/DDBJ databases">
        <title>A draft genome for the cacao thread blight pathogen Marasmius crinis-equi.</title>
        <authorList>
            <person name="Cohen S.P."/>
            <person name="Baruah I.K."/>
            <person name="Amoako-Attah I."/>
            <person name="Bukari Y."/>
            <person name="Meinhardt L.W."/>
            <person name="Bailey B.A."/>
        </authorList>
    </citation>
    <scope>NUCLEOTIDE SEQUENCE [LARGE SCALE GENOMIC DNA]</scope>
    <source>
        <strain evidence="2 3">GH-76</strain>
    </source>
</reference>
<keyword evidence="3" id="KW-1185">Reference proteome</keyword>
<feature type="compositionally biased region" description="Pro residues" evidence="1">
    <location>
        <begin position="88"/>
        <end position="108"/>
    </location>
</feature>
<feature type="compositionally biased region" description="Basic residues" evidence="1">
    <location>
        <begin position="162"/>
        <end position="177"/>
    </location>
</feature>
<dbReference type="Proteomes" id="UP001465976">
    <property type="component" value="Unassembled WGS sequence"/>
</dbReference>
<feature type="compositionally biased region" description="Polar residues" evidence="1">
    <location>
        <begin position="49"/>
        <end position="58"/>
    </location>
</feature>
<evidence type="ECO:0000313" key="2">
    <source>
        <dbReference type="EMBL" id="KAL0570069.1"/>
    </source>
</evidence>
<organism evidence="2 3">
    <name type="scientific">Marasmius crinis-equi</name>
    <dbReference type="NCBI Taxonomy" id="585013"/>
    <lineage>
        <taxon>Eukaryota</taxon>
        <taxon>Fungi</taxon>
        <taxon>Dikarya</taxon>
        <taxon>Basidiomycota</taxon>
        <taxon>Agaricomycotina</taxon>
        <taxon>Agaricomycetes</taxon>
        <taxon>Agaricomycetidae</taxon>
        <taxon>Agaricales</taxon>
        <taxon>Marasmiineae</taxon>
        <taxon>Marasmiaceae</taxon>
        <taxon>Marasmius</taxon>
    </lineage>
</organism>
<protein>
    <submittedName>
        <fullName evidence="2">Uncharacterized protein</fullName>
    </submittedName>
</protein>
<proteinExistence type="predicted"/>
<feature type="compositionally biased region" description="Polar residues" evidence="1">
    <location>
        <begin position="110"/>
        <end position="129"/>
    </location>
</feature>
<dbReference type="EMBL" id="JBAHYK010000999">
    <property type="protein sequence ID" value="KAL0570069.1"/>
    <property type="molecule type" value="Genomic_DNA"/>
</dbReference>
<feature type="region of interest" description="Disordered" evidence="1">
    <location>
        <begin position="1"/>
        <end position="262"/>
    </location>
</feature>
<sequence length="428" mass="46144">MPPTGSAPPPPPSTLSFEQRSAPSPRTSTRGSLPHVPPPPSLAPPNQPSATQSASPGTLFSFKYYNPEKSRRAGWRTAKYDDEDELPPSLPSPHVQPPSVPQHNPPTQPSATQSTSLSTVSSFWYYNSEESSRTASRSDPHDSNVALSQPPPPPLSVPQQKNTKRASTRKRTAKTKKTNPSGPEPLMQADSSPAMAELTQSQTQTQRLEPIPTPRFPVPAPVQTTQKRRRDDSDDEAGFSSSKRERVEEQSEDTTGFSVSGGDEELSAIVGLVPDTLDFIDSSASSPTVTTTPTETSAVVPVPVHEEVEPDLSASRVATLEPLESGVVSPKQTFEHSPPEIAAATAQDQEEGFLHLGSGSGSPADVADSNYNSKPAHDDHEFDWKAYWMPDLNAPRIEHDIAPDPTGESTNESDEWALPVSLTLLFNV</sequence>
<feature type="region of interest" description="Disordered" evidence="1">
    <location>
        <begin position="351"/>
        <end position="380"/>
    </location>
</feature>
<feature type="compositionally biased region" description="Pro residues" evidence="1">
    <location>
        <begin position="35"/>
        <end position="47"/>
    </location>
</feature>
<feature type="compositionally biased region" description="Polar residues" evidence="1">
    <location>
        <begin position="15"/>
        <end position="31"/>
    </location>
</feature>